<evidence type="ECO:0000313" key="2">
    <source>
        <dbReference type="EMBL" id="GGO85119.1"/>
    </source>
</evidence>
<feature type="region of interest" description="Disordered" evidence="1">
    <location>
        <begin position="14"/>
        <end position="68"/>
    </location>
</feature>
<proteinExistence type="predicted"/>
<reference evidence="2" key="1">
    <citation type="journal article" date="2014" name="Int. J. Syst. Evol. Microbiol.">
        <title>Complete genome sequence of Corynebacterium casei LMG S-19264T (=DSM 44701T), isolated from a smear-ripened cheese.</title>
        <authorList>
            <consortium name="US DOE Joint Genome Institute (JGI-PGF)"/>
            <person name="Walter F."/>
            <person name="Albersmeier A."/>
            <person name="Kalinowski J."/>
            <person name="Ruckert C."/>
        </authorList>
    </citation>
    <scope>NUCLEOTIDE SEQUENCE</scope>
    <source>
        <strain evidence="2">CGMCC 4.7201</strain>
    </source>
</reference>
<evidence type="ECO:0000313" key="3">
    <source>
        <dbReference type="Proteomes" id="UP000641932"/>
    </source>
</evidence>
<feature type="region of interest" description="Disordered" evidence="1">
    <location>
        <begin position="209"/>
        <end position="247"/>
    </location>
</feature>
<protein>
    <submittedName>
        <fullName evidence="2">Lipoprotein</fullName>
    </submittedName>
</protein>
<evidence type="ECO:0000256" key="1">
    <source>
        <dbReference type="SAM" id="MobiDB-lite"/>
    </source>
</evidence>
<accession>A0A918DW66</accession>
<keyword evidence="3" id="KW-1185">Reference proteome</keyword>
<comment type="caution">
    <text evidence="2">The sequence shown here is derived from an EMBL/GenBank/DDBJ whole genome shotgun (WGS) entry which is preliminary data.</text>
</comment>
<dbReference type="AlphaFoldDB" id="A0A918DW66"/>
<dbReference type="EMBL" id="BMMS01000006">
    <property type="protein sequence ID" value="GGO85119.1"/>
    <property type="molecule type" value="Genomic_DNA"/>
</dbReference>
<feature type="compositionally biased region" description="Pro residues" evidence="1">
    <location>
        <begin position="40"/>
        <end position="50"/>
    </location>
</feature>
<name>A0A918DW66_9ACTN</name>
<reference evidence="2" key="2">
    <citation type="submission" date="2020-09" db="EMBL/GenBank/DDBJ databases">
        <authorList>
            <person name="Sun Q."/>
            <person name="Zhou Y."/>
        </authorList>
    </citation>
    <scope>NUCLEOTIDE SEQUENCE</scope>
    <source>
        <strain evidence="2">CGMCC 4.7201</strain>
    </source>
</reference>
<keyword evidence="2" id="KW-0449">Lipoprotein</keyword>
<gene>
    <name evidence="2" type="ORF">GCM10012280_18170</name>
</gene>
<dbReference type="Proteomes" id="UP000641932">
    <property type="component" value="Unassembled WGS sequence"/>
</dbReference>
<organism evidence="2 3">
    <name type="scientific">Wenjunlia tyrosinilytica</name>
    <dbReference type="NCBI Taxonomy" id="1544741"/>
    <lineage>
        <taxon>Bacteria</taxon>
        <taxon>Bacillati</taxon>
        <taxon>Actinomycetota</taxon>
        <taxon>Actinomycetes</taxon>
        <taxon>Kitasatosporales</taxon>
        <taxon>Streptomycetaceae</taxon>
        <taxon>Wenjunlia</taxon>
    </lineage>
</organism>
<sequence length="247" mass="26010">MLVTAAVAAVLAGCGAPGELRSSGPTPGASAPVRLWPDHTPSPPPPPPGDAPANRPSRVNGVPEVPSDDIRDANALRIVQRDVADTQNVTGSDALDDQTRQRVRDCPEDCPVRTPAYHDLTGDGKADLIVAIDMDAGYLSVRAYALRNKKVVRILSTVDVSSAVEVSDQQLTMRSPDQAAGFENATFYGWDGWNKGMVYLGNLLLEVKPAPTPSRKAPTSPNAAPGPTKAPRTETTVPPVLPSAAPR</sequence>